<comment type="caution">
    <text evidence="2">The sequence shown here is derived from an EMBL/GenBank/DDBJ whole genome shotgun (WGS) entry which is preliminary data.</text>
</comment>
<evidence type="ECO:0000313" key="2">
    <source>
        <dbReference type="EMBL" id="KPL74922.1"/>
    </source>
</evidence>
<dbReference type="STRING" id="360411.AC812_10390"/>
<sequence length="84" mass="9646">MTNFSQPLRFYGTSWCYTSRRARATLDELKIPYEYIDIDSDMEGRKFVEQVNNGNRSVPTIVFPDGSILVEPTVQQLKDKLGVV</sequence>
<evidence type="ECO:0000259" key="1">
    <source>
        <dbReference type="Pfam" id="PF00462"/>
    </source>
</evidence>
<reference evidence="2 3" key="1">
    <citation type="submission" date="2015-07" db="EMBL/GenBank/DDBJ databases">
        <title>Draft genome of Bellilinea caldifistulae DSM 17877.</title>
        <authorList>
            <person name="Hemp J."/>
            <person name="Ward L.M."/>
            <person name="Pace L.A."/>
            <person name="Fischer W.W."/>
        </authorList>
    </citation>
    <scope>NUCLEOTIDE SEQUENCE [LARGE SCALE GENOMIC DNA]</scope>
    <source>
        <strain evidence="2 3">GOMI-1</strain>
    </source>
</reference>
<dbReference type="InterPro" id="IPR002109">
    <property type="entry name" value="Glutaredoxin"/>
</dbReference>
<keyword evidence="3" id="KW-1185">Reference proteome</keyword>
<dbReference type="AlphaFoldDB" id="A0A0N8GMC6"/>
<feature type="domain" description="Glutaredoxin" evidence="1">
    <location>
        <begin position="11"/>
        <end position="63"/>
    </location>
</feature>
<dbReference type="CDD" id="cd02976">
    <property type="entry name" value="NrdH"/>
    <property type="match status" value="1"/>
</dbReference>
<dbReference type="Gene3D" id="3.40.30.10">
    <property type="entry name" value="Glutaredoxin"/>
    <property type="match status" value="1"/>
</dbReference>
<name>A0A0N8GMC6_9CHLR</name>
<dbReference type="Proteomes" id="UP000050514">
    <property type="component" value="Unassembled WGS sequence"/>
</dbReference>
<dbReference type="InterPro" id="IPR036249">
    <property type="entry name" value="Thioredoxin-like_sf"/>
</dbReference>
<accession>A0A0N8GMC6</accession>
<dbReference type="PROSITE" id="PS51354">
    <property type="entry name" value="GLUTAREDOXIN_2"/>
    <property type="match status" value="1"/>
</dbReference>
<dbReference type="EMBL" id="LGHJ01000016">
    <property type="protein sequence ID" value="KPL74922.1"/>
    <property type="molecule type" value="Genomic_DNA"/>
</dbReference>
<protein>
    <submittedName>
        <fullName evidence="2">Glutaredoxin</fullName>
    </submittedName>
</protein>
<dbReference type="RefSeq" id="WP_061915857.1">
    <property type="nucleotide sequence ID" value="NZ_DF967971.1"/>
</dbReference>
<evidence type="ECO:0000313" key="3">
    <source>
        <dbReference type="Proteomes" id="UP000050514"/>
    </source>
</evidence>
<organism evidence="2 3">
    <name type="scientific">Bellilinea caldifistulae</name>
    <dbReference type="NCBI Taxonomy" id="360411"/>
    <lineage>
        <taxon>Bacteria</taxon>
        <taxon>Bacillati</taxon>
        <taxon>Chloroflexota</taxon>
        <taxon>Anaerolineae</taxon>
        <taxon>Anaerolineales</taxon>
        <taxon>Anaerolineaceae</taxon>
        <taxon>Bellilinea</taxon>
    </lineage>
</organism>
<gene>
    <name evidence="2" type="ORF">AC812_10390</name>
</gene>
<dbReference type="Pfam" id="PF00462">
    <property type="entry name" value="Glutaredoxin"/>
    <property type="match status" value="1"/>
</dbReference>
<dbReference type="SUPFAM" id="SSF52833">
    <property type="entry name" value="Thioredoxin-like"/>
    <property type="match status" value="1"/>
</dbReference>
<proteinExistence type="predicted"/>
<dbReference type="OrthoDB" id="166296at2"/>